<protein>
    <submittedName>
        <fullName evidence="1">Uncharacterized protein</fullName>
    </submittedName>
</protein>
<dbReference type="OMA" id="WKETMIT"/>
<keyword evidence="2" id="KW-1185">Reference proteome</keyword>
<dbReference type="SUPFAM" id="SSF54211">
    <property type="entry name" value="Ribosomal protein S5 domain 2-like"/>
    <property type="match status" value="1"/>
</dbReference>
<organism evidence="1 2">
    <name type="scientific">Crocodylus porosus</name>
    <name type="common">Saltwater crocodile</name>
    <name type="synonym">Estuarine crocodile</name>
    <dbReference type="NCBI Taxonomy" id="8502"/>
    <lineage>
        <taxon>Eukaryota</taxon>
        <taxon>Metazoa</taxon>
        <taxon>Chordata</taxon>
        <taxon>Craniata</taxon>
        <taxon>Vertebrata</taxon>
        <taxon>Euteleostomi</taxon>
        <taxon>Archelosauria</taxon>
        <taxon>Archosauria</taxon>
        <taxon>Crocodylia</taxon>
        <taxon>Longirostres</taxon>
        <taxon>Crocodylidae</taxon>
        <taxon>Crocodylus</taxon>
    </lineage>
</organism>
<reference evidence="1" key="1">
    <citation type="submission" date="2025-08" db="UniProtKB">
        <authorList>
            <consortium name="Ensembl"/>
        </authorList>
    </citation>
    <scope>IDENTIFICATION</scope>
</reference>
<proteinExistence type="predicted"/>
<dbReference type="Ensembl" id="ENSCPRT00005004288.1">
    <property type="protein sequence ID" value="ENSCPRP00005003666.1"/>
    <property type="gene ID" value="ENSCPRG00005002679.1"/>
</dbReference>
<accession>A0A7M4E2Z8</accession>
<name>A0A7M4E2Z8_CROPO</name>
<dbReference type="InterPro" id="IPR014721">
    <property type="entry name" value="Ribsml_uS5_D2-typ_fold_subgr"/>
</dbReference>
<dbReference type="InterPro" id="IPR020568">
    <property type="entry name" value="Ribosomal_Su5_D2-typ_SF"/>
</dbReference>
<reference evidence="1" key="2">
    <citation type="submission" date="2025-09" db="UniProtKB">
        <authorList>
            <consortium name="Ensembl"/>
        </authorList>
    </citation>
    <scope>IDENTIFICATION</scope>
</reference>
<dbReference type="Gene3D" id="3.30.230.10">
    <property type="match status" value="1"/>
</dbReference>
<evidence type="ECO:0000313" key="1">
    <source>
        <dbReference type="Ensembl" id="ENSCPRP00005003666.1"/>
    </source>
</evidence>
<dbReference type="GeneTree" id="ENSGT01120000271966"/>
<sequence>APHAETGRLVQGARPAGLTEPLYFSKETSLPLMLTTLKVPSPSGPGTAVHGAVLAELSIVPVHRGCWGNKIGKPHSRPCQGVGCCGSVCARLVPAPRGTGVVAGPHDCYASARGCTYSDLTPNLWKETMITKSPWQEVTDHLAQTQARVSVRRQLPAR</sequence>
<dbReference type="AlphaFoldDB" id="A0A7M4E2Z8"/>
<dbReference type="Proteomes" id="UP000594220">
    <property type="component" value="Unplaced"/>
</dbReference>
<evidence type="ECO:0000313" key="2">
    <source>
        <dbReference type="Proteomes" id="UP000594220"/>
    </source>
</evidence>